<evidence type="ECO:0000313" key="3">
    <source>
        <dbReference type="Proteomes" id="UP000265520"/>
    </source>
</evidence>
<accession>A0A392MTA5</accession>
<comment type="caution">
    <text evidence="2">The sequence shown here is derived from an EMBL/GenBank/DDBJ whole genome shotgun (WGS) entry which is preliminary data.</text>
</comment>
<dbReference type="Proteomes" id="UP000265520">
    <property type="component" value="Unassembled WGS sequence"/>
</dbReference>
<name>A0A392MTA5_9FABA</name>
<keyword evidence="3" id="KW-1185">Reference proteome</keyword>
<reference evidence="2 3" key="1">
    <citation type="journal article" date="2018" name="Front. Plant Sci.">
        <title>Red Clover (Trifolium pratense) and Zigzag Clover (T. medium) - A Picture of Genomic Similarities and Differences.</title>
        <authorList>
            <person name="Dluhosova J."/>
            <person name="Istvanek J."/>
            <person name="Nedelnik J."/>
            <person name="Repkova J."/>
        </authorList>
    </citation>
    <scope>NUCLEOTIDE SEQUENCE [LARGE SCALE GENOMIC DNA]</scope>
    <source>
        <strain evidence="3">cv. 10/8</strain>
        <tissue evidence="2">Leaf</tissue>
    </source>
</reference>
<feature type="non-terminal residue" evidence="2">
    <location>
        <position position="36"/>
    </location>
</feature>
<feature type="region of interest" description="Disordered" evidence="1">
    <location>
        <begin position="1"/>
        <end position="24"/>
    </location>
</feature>
<proteinExistence type="predicted"/>
<gene>
    <name evidence="2" type="ORF">A2U01_0011418</name>
</gene>
<protein>
    <submittedName>
        <fullName evidence="2">Uncharacterized protein</fullName>
    </submittedName>
</protein>
<sequence length="36" mass="3895">MGSIVPRCVQRSADSKGSGHRATIQVHRATIGSFQR</sequence>
<evidence type="ECO:0000256" key="1">
    <source>
        <dbReference type="SAM" id="MobiDB-lite"/>
    </source>
</evidence>
<evidence type="ECO:0000313" key="2">
    <source>
        <dbReference type="EMBL" id="MCH90502.1"/>
    </source>
</evidence>
<organism evidence="2 3">
    <name type="scientific">Trifolium medium</name>
    <dbReference type="NCBI Taxonomy" id="97028"/>
    <lineage>
        <taxon>Eukaryota</taxon>
        <taxon>Viridiplantae</taxon>
        <taxon>Streptophyta</taxon>
        <taxon>Embryophyta</taxon>
        <taxon>Tracheophyta</taxon>
        <taxon>Spermatophyta</taxon>
        <taxon>Magnoliopsida</taxon>
        <taxon>eudicotyledons</taxon>
        <taxon>Gunneridae</taxon>
        <taxon>Pentapetalae</taxon>
        <taxon>rosids</taxon>
        <taxon>fabids</taxon>
        <taxon>Fabales</taxon>
        <taxon>Fabaceae</taxon>
        <taxon>Papilionoideae</taxon>
        <taxon>50 kb inversion clade</taxon>
        <taxon>NPAAA clade</taxon>
        <taxon>Hologalegina</taxon>
        <taxon>IRL clade</taxon>
        <taxon>Trifolieae</taxon>
        <taxon>Trifolium</taxon>
    </lineage>
</organism>
<dbReference type="EMBL" id="LXQA010018461">
    <property type="protein sequence ID" value="MCH90502.1"/>
    <property type="molecule type" value="Genomic_DNA"/>
</dbReference>
<dbReference type="AlphaFoldDB" id="A0A392MTA5"/>